<dbReference type="AlphaFoldDB" id="A0A5K1IW34"/>
<name>A0A5K1IW34_9ACTN</name>
<protein>
    <submittedName>
        <fullName evidence="2">Helix-turn-helix domain protein</fullName>
    </submittedName>
</protein>
<gene>
    <name evidence="2" type="ORF">CKJAJONC_00053</name>
</gene>
<evidence type="ECO:0000313" key="3">
    <source>
        <dbReference type="Proteomes" id="UP000368032"/>
    </source>
</evidence>
<dbReference type="RefSeq" id="WP_152067710.1">
    <property type="nucleotide sequence ID" value="NZ_CABWIF010000011.1"/>
</dbReference>
<dbReference type="NCBIfam" id="TIGR01764">
    <property type="entry name" value="excise"/>
    <property type="match status" value="1"/>
</dbReference>
<dbReference type="InterPro" id="IPR041657">
    <property type="entry name" value="HTH_17"/>
</dbReference>
<reference evidence="2 3" key="1">
    <citation type="submission" date="2019-10" db="EMBL/GenBank/DDBJ databases">
        <authorList>
            <person name="Wolf R A."/>
        </authorList>
    </citation>
    <scope>NUCLEOTIDE SEQUENCE [LARGE SCALE GENOMIC DNA]</scope>
    <source>
        <strain evidence="2">Collinsella_aerofaciens_DSM_13712</strain>
    </source>
</reference>
<dbReference type="EMBL" id="CABWIF010000011">
    <property type="protein sequence ID" value="VWL93066.1"/>
    <property type="molecule type" value="Genomic_DNA"/>
</dbReference>
<dbReference type="Pfam" id="PF12728">
    <property type="entry name" value="HTH_17"/>
    <property type="match status" value="1"/>
</dbReference>
<feature type="domain" description="Helix-turn-helix" evidence="1">
    <location>
        <begin position="30"/>
        <end position="76"/>
    </location>
</feature>
<proteinExistence type="predicted"/>
<evidence type="ECO:0000313" key="2">
    <source>
        <dbReference type="EMBL" id="VWL93066.1"/>
    </source>
</evidence>
<evidence type="ECO:0000259" key="1">
    <source>
        <dbReference type="Pfam" id="PF12728"/>
    </source>
</evidence>
<accession>A0A5K1IW34</accession>
<dbReference type="GO" id="GO:0003677">
    <property type="term" value="F:DNA binding"/>
    <property type="evidence" value="ECO:0007669"/>
    <property type="project" value="InterPro"/>
</dbReference>
<dbReference type="Proteomes" id="UP000368032">
    <property type="component" value="Unassembled WGS sequence"/>
</dbReference>
<dbReference type="InterPro" id="IPR010093">
    <property type="entry name" value="SinI_DNA-bd"/>
</dbReference>
<organism evidence="2 3">
    <name type="scientific">Collinsella aerofaciens</name>
    <dbReference type="NCBI Taxonomy" id="74426"/>
    <lineage>
        <taxon>Bacteria</taxon>
        <taxon>Bacillati</taxon>
        <taxon>Actinomycetota</taxon>
        <taxon>Coriobacteriia</taxon>
        <taxon>Coriobacteriales</taxon>
        <taxon>Coriobacteriaceae</taxon>
        <taxon>Collinsella</taxon>
    </lineage>
</organism>
<sequence>MDADTKTTTSQEKARSAETLEEILNSDALVLTVKQAATLLDCSERSVCRACERGMIKAAKVMSMWRINKAALLEYIGIDTAA</sequence>